<dbReference type="PANTHER" id="PTHR48060:SF21">
    <property type="entry name" value="L DOMAIN-LIKE PROTEIN"/>
    <property type="match status" value="1"/>
</dbReference>
<evidence type="ECO:0000313" key="3">
    <source>
        <dbReference type="Proteomes" id="UP000051952"/>
    </source>
</evidence>
<evidence type="ECO:0000256" key="1">
    <source>
        <dbReference type="ARBA" id="ARBA00022729"/>
    </source>
</evidence>
<proteinExistence type="predicted"/>
<gene>
    <name evidence="2" type="ORF">BSAL_75925</name>
</gene>
<organism evidence="2 3">
    <name type="scientific">Bodo saltans</name>
    <name type="common">Flagellated protozoan</name>
    <dbReference type="NCBI Taxonomy" id="75058"/>
    <lineage>
        <taxon>Eukaryota</taxon>
        <taxon>Discoba</taxon>
        <taxon>Euglenozoa</taxon>
        <taxon>Kinetoplastea</taxon>
        <taxon>Metakinetoplastina</taxon>
        <taxon>Eubodonida</taxon>
        <taxon>Bodonidae</taxon>
        <taxon>Bodo</taxon>
    </lineage>
</organism>
<protein>
    <submittedName>
        <fullName evidence="2">GP46-like surface antigen, putative</fullName>
    </submittedName>
</protein>
<dbReference type="PANTHER" id="PTHR48060">
    <property type="entry name" value="DNA DAMAGE-REPAIR/TOLERATION PROTEIN DRT100"/>
    <property type="match status" value="1"/>
</dbReference>
<keyword evidence="3" id="KW-1185">Reference proteome</keyword>
<keyword evidence="1" id="KW-0732">Signal</keyword>
<dbReference type="InterPro" id="IPR053211">
    <property type="entry name" value="DNA_repair-toleration"/>
</dbReference>
<evidence type="ECO:0000313" key="2">
    <source>
        <dbReference type="EMBL" id="CUG21556.1"/>
    </source>
</evidence>
<name>A0A0S4J0N5_BODSA</name>
<dbReference type="SUPFAM" id="SSF52058">
    <property type="entry name" value="L domain-like"/>
    <property type="match status" value="2"/>
</dbReference>
<dbReference type="AlphaFoldDB" id="A0A0S4J0N5"/>
<dbReference type="VEuPathDB" id="TriTrypDB:BSAL_40975"/>
<dbReference type="Proteomes" id="UP000051952">
    <property type="component" value="Unassembled WGS sequence"/>
</dbReference>
<dbReference type="InterPro" id="IPR032675">
    <property type="entry name" value="LRR_dom_sf"/>
</dbReference>
<accession>A0A0S4J0N5</accession>
<reference evidence="3" key="1">
    <citation type="submission" date="2015-09" db="EMBL/GenBank/DDBJ databases">
        <authorList>
            <consortium name="Pathogen Informatics"/>
        </authorList>
    </citation>
    <scope>NUCLEOTIDE SEQUENCE [LARGE SCALE GENOMIC DNA]</scope>
    <source>
        <strain evidence="3">Lake Konstanz</strain>
    </source>
</reference>
<dbReference type="EMBL" id="CYKH01000701">
    <property type="protein sequence ID" value="CUG21556.1"/>
    <property type="molecule type" value="Genomic_DNA"/>
</dbReference>
<sequence>MMSMQTKSFRLFFLSISSITFAALASVFSGNTSLRSRCCATSLLSKPVQALIDEAVVTPLFLSFPRTRIRRRQQAPNHRTKASNKNVNIPLIFVSMIDSPFFFQTKDYSRAGARNRSHFQQRWTMNSTFIAIVILTAWADALRGMMTQSATSNLLLSQDVEVLAEFFVAVGFQNTTPVSSSNACSAWPDRVVCNGASITELNFVSLGLYGTIPSSLSKLTAIEQLTLDLNDISGTLPPELGDWRLLRTFTLRGNRCSGTLSATFANWTSLSSIDLGDNVHLTGTLSPAFASWGSSGSPRLETLRVQNNSFYGTLPPEYSAWGNAMLNFDVSSNALSGTLRQATQHLVNLQTFYTYSNRFSGGIPDAYASFQQIQRFTAHNNDLSGTLSSNFSQWGTNISYFNVFNNKLSGQIPESYAAWGASIVSITLSNNLFTGSFPSTWGLTMTSLTSLIMINNSLQGSLHSSFPFRALSLLGILRGMGSIDCVDHSLEQSVHWILPLHVGLTMTSLTSLIMINNSLQGSLHSSFPFRALSLLAISFNNISGTLPSRSTFPAFDAQNNSHLSGPVKFTTMTSLTSLIMINNSLQGSLHSSFPFRALSLLAISFNNISGTLPSRSTLPVLLAFDAQNNSHLSGPVKFTNPLVLLSMCGTQLCAYAAVSAYNYDCFPAGLIANQSDVAIILTLSLIYTTKDVNLCLSTVATPTISPSIPLNSTDAPDNVVEILSAAGKAYNYDCFPAGLIASKRAVNAILTLSFFWTTQNVNWCLSTVATPTITPSIPLNSTDAPDNVVEILSAAGKATTSVTVATVIASALSGVDASDAQMLVSILGSPCACPAAVAGDSSSLLQLALSPFSLIGSS</sequence>
<dbReference type="Gene3D" id="3.80.10.10">
    <property type="entry name" value="Ribonuclease Inhibitor"/>
    <property type="match status" value="3"/>
</dbReference>